<feature type="compositionally biased region" description="Pro residues" evidence="4">
    <location>
        <begin position="293"/>
        <end position="320"/>
    </location>
</feature>
<dbReference type="EMBL" id="MBLM01000136">
    <property type="protein sequence ID" value="OHV32875.1"/>
    <property type="molecule type" value="Genomic_DNA"/>
</dbReference>
<comment type="similarity">
    <text evidence="1 3">Belongs to the short-chain dehydrogenases/reductases (SDR) family.</text>
</comment>
<evidence type="ECO:0000313" key="5">
    <source>
        <dbReference type="EMBL" id="OHV32875.1"/>
    </source>
</evidence>
<keyword evidence="2" id="KW-0560">Oxidoreductase</keyword>
<dbReference type="GO" id="GO:0005829">
    <property type="term" value="C:cytosol"/>
    <property type="evidence" value="ECO:0007669"/>
    <property type="project" value="TreeGrafter"/>
</dbReference>
<gene>
    <name evidence="5" type="ORF">CC117_24070</name>
</gene>
<evidence type="ECO:0000256" key="3">
    <source>
        <dbReference type="RuleBase" id="RU000363"/>
    </source>
</evidence>
<dbReference type="Gene3D" id="3.40.50.720">
    <property type="entry name" value="NAD(P)-binding Rossmann-like Domain"/>
    <property type="match status" value="1"/>
</dbReference>
<dbReference type="AlphaFoldDB" id="A0A1S1QHZ2"/>
<dbReference type="OrthoDB" id="9781117at2"/>
<dbReference type="InterPro" id="IPR036291">
    <property type="entry name" value="NAD(P)-bd_dom_sf"/>
</dbReference>
<dbReference type="PRINTS" id="PR00081">
    <property type="entry name" value="GDHRDH"/>
</dbReference>
<dbReference type="PANTHER" id="PTHR43391">
    <property type="entry name" value="RETINOL DEHYDROGENASE-RELATED"/>
    <property type="match status" value="1"/>
</dbReference>
<evidence type="ECO:0000256" key="2">
    <source>
        <dbReference type="ARBA" id="ARBA00023002"/>
    </source>
</evidence>
<sequence>MLITGSGSGIGAATAVAAALAGYRVVASVHSLDRVDDLRSRIASAEAGVLDIEFRELDVTSQQAAAALLADIVARYGALHAVISNAGITRMGTFENEPVESYRRVFDVNFFGPIALLKRAMPHLRASHGRIIAVSSLNGVVSTPFQEAYNASKFALEGALESLAPVARRVGVDVSVVAPGPTSDTHIWQTIDIAGFRAAATSPYTEVIDRYFANAADGLLTDLPAGQLAAEVAQVIVGVLGSDEPAFRYTTSTVGTELLARKLVDPTGDTLVARTGSWLDRQPTPAALADPVPADPVPADPVPADPVPADPVPAGPVPAE</sequence>
<organism evidence="5 6">
    <name type="scientific">Parafrankia colletiae</name>
    <dbReference type="NCBI Taxonomy" id="573497"/>
    <lineage>
        <taxon>Bacteria</taxon>
        <taxon>Bacillati</taxon>
        <taxon>Actinomycetota</taxon>
        <taxon>Actinomycetes</taxon>
        <taxon>Frankiales</taxon>
        <taxon>Frankiaceae</taxon>
        <taxon>Parafrankia</taxon>
    </lineage>
</organism>
<protein>
    <recommendedName>
        <fullName evidence="7">Short-chain alcohol dehydrogenase</fullName>
    </recommendedName>
</protein>
<proteinExistence type="inferred from homology"/>
<name>A0A1S1QHZ2_9ACTN</name>
<dbReference type="PRINTS" id="PR00080">
    <property type="entry name" value="SDRFAMILY"/>
</dbReference>
<dbReference type="InterPro" id="IPR002347">
    <property type="entry name" value="SDR_fam"/>
</dbReference>
<feature type="region of interest" description="Disordered" evidence="4">
    <location>
        <begin position="276"/>
        <end position="320"/>
    </location>
</feature>
<comment type="caution">
    <text evidence="5">The sequence shown here is derived from an EMBL/GenBank/DDBJ whole genome shotgun (WGS) entry which is preliminary data.</text>
</comment>
<dbReference type="SUPFAM" id="SSF51735">
    <property type="entry name" value="NAD(P)-binding Rossmann-fold domains"/>
    <property type="match status" value="1"/>
</dbReference>
<dbReference type="GO" id="GO:0016491">
    <property type="term" value="F:oxidoreductase activity"/>
    <property type="evidence" value="ECO:0007669"/>
    <property type="project" value="UniProtKB-KW"/>
</dbReference>
<evidence type="ECO:0008006" key="7">
    <source>
        <dbReference type="Google" id="ProtNLM"/>
    </source>
</evidence>
<dbReference type="PANTHER" id="PTHR43391:SF86">
    <property type="entry name" value="SHORT-CHAIN DEHYDROGENASE_REDUCTASE FAMILY PROTEIN"/>
    <property type="match status" value="1"/>
</dbReference>
<evidence type="ECO:0000313" key="6">
    <source>
        <dbReference type="Proteomes" id="UP000179627"/>
    </source>
</evidence>
<reference evidence="6" key="1">
    <citation type="submission" date="2016-07" db="EMBL/GenBank/DDBJ databases">
        <title>Sequence Frankia sp. strain CcI1.17.</title>
        <authorList>
            <person name="Ghodhbane-Gtari F."/>
            <person name="Swanson E."/>
            <person name="Gueddou A."/>
            <person name="Morris K."/>
            <person name="Hezbri K."/>
            <person name="Ktari A."/>
            <person name="Nouioui I."/>
            <person name="Abebe-Akele F."/>
            <person name="Simpson S."/>
            <person name="Thomas K."/>
            <person name="Gtari M."/>
            <person name="Tisa L.S."/>
            <person name="Hurst S."/>
        </authorList>
    </citation>
    <scope>NUCLEOTIDE SEQUENCE [LARGE SCALE GENOMIC DNA]</scope>
    <source>
        <strain evidence="6">Cc1.17</strain>
    </source>
</reference>
<evidence type="ECO:0000256" key="4">
    <source>
        <dbReference type="SAM" id="MobiDB-lite"/>
    </source>
</evidence>
<evidence type="ECO:0000256" key="1">
    <source>
        <dbReference type="ARBA" id="ARBA00006484"/>
    </source>
</evidence>
<keyword evidence="6" id="KW-1185">Reference proteome</keyword>
<accession>A0A1S1QHZ2</accession>
<dbReference type="Pfam" id="PF00106">
    <property type="entry name" value="adh_short"/>
    <property type="match status" value="1"/>
</dbReference>
<dbReference type="Proteomes" id="UP000179627">
    <property type="component" value="Unassembled WGS sequence"/>
</dbReference>